<feature type="domain" description="RecF/RecN/SMC N-terminal" evidence="11">
    <location>
        <begin position="6"/>
        <end position="343"/>
    </location>
</feature>
<proteinExistence type="inferred from homology"/>
<dbReference type="InterPro" id="IPR027417">
    <property type="entry name" value="P-loop_NTPase"/>
</dbReference>
<dbReference type="NCBIfam" id="TIGR00611">
    <property type="entry name" value="recf"/>
    <property type="match status" value="1"/>
</dbReference>
<dbReference type="InterPro" id="IPR042174">
    <property type="entry name" value="RecF_2"/>
</dbReference>
<keyword evidence="13" id="KW-1185">Reference proteome</keyword>
<dbReference type="PANTHER" id="PTHR32182:SF0">
    <property type="entry name" value="DNA REPLICATION AND REPAIR PROTEIN RECF"/>
    <property type="match status" value="1"/>
</dbReference>
<evidence type="ECO:0000256" key="3">
    <source>
        <dbReference type="ARBA" id="ARBA00020170"/>
    </source>
</evidence>
<protein>
    <recommendedName>
        <fullName evidence="3 9">DNA replication and repair protein RecF</fullName>
    </recommendedName>
</protein>
<keyword evidence="9 10" id="KW-0234">DNA repair</keyword>
<evidence type="ECO:0000256" key="1">
    <source>
        <dbReference type="ARBA" id="ARBA00004496"/>
    </source>
</evidence>
<dbReference type="PANTHER" id="PTHR32182">
    <property type="entry name" value="DNA REPLICATION AND REPAIR PROTEIN RECF"/>
    <property type="match status" value="1"/>
</dbReference>
<gene>
    <name evidence="9 12" type="primary">recF</name>
    <name evidence="12" type="ORF">LZC94_43445</name>
</gene>
<evidence type="ECO:0000256" key="10">
    <source>
        <dbReference type="RuleBase" id="RU000578"/>
    </source>
</evidence>
<dbReference type="InterPro" id="IPR001238">
    <property type="entry name" value="DNA-binding_RecF"/>
</dbReference>
<keyword evidence="7 9" id="KW-0067">ATP-binding</keyword>
<dbReference type="EMBL" id="CP089984">
    <property type="protein sequence ID" value="WXB14667.1"/>
    <property type="molecule type" value="Genomic_DNA"/>
</dbReference>
<evidence type="ECO:0000256" key="7">
    <source>
        <dbReference type="ARBA" id="ARBA00022840"/>
    </source>
</evidence>
<keyword evidence="8 9" id="KW-0238">DNA-binding</keyword>
<accession>A0ABZ2M004</accession>
<dbReference type="RefSeq" id="WP_394824292.1">
    <property type="nucleotide sequence ID" value="NZ_CP089984.1"/>
</dbReference>
<keyword evidence="9 10" id="KW-0742">SOS response</keyword>
<comment type="subcellular location">
    <subcellularLocation>
        <location evidence="1 9 10">Cytoplasm</location>
    </subcellularLocation>
</comment>
<evidence type="ECO:0000256" key="8">
    <source>
        <dbReference type="ARBA" id="ARBA00023125"/>
    </source>
</evidence>
<dbReference type="Gene3D" id="3.40.50.300">
    <property type="entry name" value="P-loop containing nucleotide triphosphate hydrolases"/>
    <property type="match status" value="1"/>
</dbReference>
<comment type="similarity">
    <text evidence="2 9 10">Belongs to the RecF family.</text>
</comment>
<keyword evidence="6 9" id="KW-0547">Nucleotide-binding</keyword>
<evidence type="ECO:0000256" key="2">
    <source>
        <dbReference type="ARBA" id="ARBA00008016"/>
    </source>
</evidence>
<dbReference type="Proteomes" id="UP001370348">
    <property type="component" value="Chromosome"/>
</dbReference>
<evidence type="ECO:0000256" key="4">
    <source>
        <dbReference type="ARBA" id="ARBA00022490"/>
    </source>
</evidence>
<evidence type="ECO:0000313" key="12">
    <source>
        <dbReference type="EMBL" id="WXB14667.1"/>
    </source>
</evidence>
<dbReference type="InterPro" id="IPR018078">
    <property type="entry name" value="DNA-binding_RecF_CS"/>
</dbReference>
<comment type="function">
    <text evidence="9 10">The RecF protein is involved in DNA metabolism; it is required for DNA replication and normal SOS inducibility. RecF binds preferentially to single-stranded, linear DNA. It also seems to bind ATP.</text>
</comment>
<dbReference type="SUPFAM" id="SSF52540">
    <property type="entry name" value="P-loop containing nucleoside triphosphate hydrolases"/>
    <property type="match status" value="1"/>
</dbReference>
<reference evidence="12 13" key="1">
    <citation type="submission" date="2021-12" db="EMBL/GenBank/DDBJ databases">
        <title>Discovery of the Pendulisporaceae a myxobacterial family with distinct sporulation behavior and unique specialized metabolism.</title>
        <authorList>
            <person name="Garcia R."/>
            <person name="Popoff A."/>
            <person name="Bader C.D."/>
            <person name="Loehr J."/>
            <person name="Walesch S."/>
            <person name="Walt C."/>
            <person name="Boldt J."/>
            <person name="Bunk B."/>
            <person name="Haeckl F.J.F.P.J."/>
            <person name="Gunesch A.P."/>
            <person name="Birkelbach J."/>
            <person name="Nuebel U."/>
            <person name="Pietschmann T."/>
            <person name="Bach T."/>
            <person name="Mueller R."/>
        </authorList>
    </citation>
    <scope>NUCLEOTIDE SEQUENCE [LARGE SCALE GENOMIC DNA]</scope>
    <source>
        <strain evidence="12 13">MSr11954</strain>
    </source>
</reference>
<dbReference type="Gene3D" id="1.20.1050.90">
    <property type="entry name" value="RecF/RecN/SMC, N-terminal domain"/>
    <property type="match status" value="1"/>
</dbReference>
<evidence type="ECO:0000256" key="5">
    <source>
        <dbReference type="ARBA" id="ARBA00022705"/>
    </source>
</evidence>
<evidence type="ECO:0000313" key="13">
    <source>
        <dbReference type="Proteomes" id="UP001370348"/>
    </source>
</evidence>
<keyword evidence="9 10" id="KW-0227">DNA damage</keyword>
<name>A0ABZ2M004_9BACT</name>
<dbReference type="InterPro" id="IPR003395">
    <property type="entry name" value="RecF/RecN/SMC_N"/>
</dbReference>
<evidence type="ECO:0000259" key="11">
    <source>
        <dbReference type="Pfam" id="PF02463"/>
    </source>
</evidence>
<keyword evidence="4 9" id="KW-0963">Cytoplasm</keyword>
<evidence type="ECO:0000256" key="6">
    <source>
        <dbReference type="ARBA" id="ARBA00022741"/>
    </source>
</evidence>
<dbReference type="Pfam" id="PF02463">
    <property type="entry name" value="SMC_N"/>
    <property type="match status" value="1"/>
</dbReference>
<dbReference type="HAMAP" id="MF_00365">
    <property type="entry name" value="RecF"/>
    <property type="match status" value="1"/>
</dbReference>
<feature type="binding site" evidence="9">
    <location>
        <begin position="33"/>
        <end position="40"/>
    </location>
    <ligand>
        <name>ATP</name>
        <dbReference type="ChEBI" id="CHEBI:30616"/>
    </ligand>
</feature>
<organism evidence="12 13">
    <name type="scientific">Pendulispora albinea</name>
    <dbReference type="NCBI Taxonomy" id="2741071"/>
    <lineage>
        <taxon>Bacteria</taxon>
        <taxon>Pseudomonadati</taxon>
        <taxon>Myxococcota</taxon>
        <taxon>Myxococcia</taxon>
        <taxon>Myxococcales</taxon>
        <taxon>Sorangiineae</taxon>
        <taxon>Pendulisporaceae</taxon>
        <taxon>Pendulispora</taxon>
    </lineage>
</organism>
<evidence type="ECO:0000256" key="9">
    <source>
        <dbReference type="HAMAP-Rule" id="MF_00365"/>
    </source>
</evidence>
<keyword evidence="5 9" id="KW-0235">DNA replication</keyword>
<dbReference type="PROSITE" id="PS00618">
    <property type="entry name" value="RECF_2"/>
    <property type="match status" value="1"/>
</dbReference>
<sequence>MHPLRIEEISVRHFRNLTKVDLQPSPRFNVVYGDNGQGKTNLLEAIYLAATSRSFRTAKPGDSVEHGAEIASVRTVLAEADERREQSVGLRAGQRLLKIDGKRPATAADYAVRTPAVLFHPGDLSLSMGGGVERRRLLDRVALYLAPGSLAETLAYTRAVRERQRALETRGVEARDLEQWEELIVRHGLSVMAARHAASLDLAASMSVAFGRIAAPDLVLTVAYEPSAPNDAESYRRELVRTRRVDVKRRGASIGPHRDDLVLRLQGHRMRMVASQGQHRAVVLALKAAEMDVIGAARSVRPILLLDDVSSELDRQRTVSLFAFLREQQGQVFLTTTRPELIEMDELPDPSSVGRVDFAVSRGVISPSDPGAGNLV</sequence>